<evidence type="ECO:0000259" key="4">
    <source>
        <dbReference type="PROSITE" id="PS51186"/>
    </source>
</evidence>
<dbReference type="Pfam" id="PF00583">
    <property type="entry name" value="Acetyltransf_1"/>
    <property type="match status" value="2"/>
</dbReference>
<accession>A0A2Z5J750</accession>
<evidence type="ECO:0000256" key="1">
    <source>
        <dbReference type="ARBA" id="ARBA00022679"/>
    </source>
</evidence>
<feature type="compositionally biased region" description="Basic residues" evidence="3">
    <location>
        <begin position="10"/>
        <end position="26"/>
    </location>
</feature>
<dbReference type="PROSITE" id="PS51186">
    <property type="entry name" value="GNAT"/>
    <property type="match status" value="2"/>
</dbReference>
<dbReference type="AlphaFoldDB" id="A0A2Z5J750"/>
<dbReference type="SUPFAM" id="SSF55729">
    <property type="entry name" value="Acyl-CoA N-acyltransferases (Nat)"/>
    <property type="match status" value="2"/>
</dbReference>
<dbReference type="CDD" id="cd04301">
    <property type="entry name" value="NAT_SF"/>
    <property type="match status" value="2"/>
</dbReference>
<dbReference type="Proteomes" id="UP000252698">
    <property type="component" value="Chromosome"/>
</dbReference>
<dbReference type="EMBL" id="CP027306">
    <property type="protein sequence ID" value="AXE76166.1"/>
    <property type="molecule type" value="Genomic_DNA"/>
</dbReference>
<evidence type="ECO:0000313" key="6">
    <source>
        <dbReference type="Proteomes" id="UP000252698"/>
    </source>
</evidence>
<keyword evidence="2" id="KW-0012">Acyltransferase</keyword>
<evidence type="ECO:0000256" key="2">
    <source>
        <dbReference type="ARBA" id="ARBA00023315"/>
    </source>
</evidence>
<dbReference type="InterPro" id="IPR000182">
    <property type="entry name" value="GNAT_dom"/>
</dbReference>
<sequence>MANEGARSAWGRKRSRPGRRAGKPGRGKPVPDRKKWCGKAGSPVRKGRAQQLYESESAPAPRNEAYTCTNRTVPRRTGHGCDIRLPRRSRSDVVLRAARPLTRPDRRPRRGGVILSIRITALTDPDRAGASHRLVWLASDPAGSPVGSAFLRVFTREGQDHLAELELHVHPAERRNGIGSQLLDAAVAGAREEGRRSVIAQVEAGSSGDHFLRAKGLRKVLTLTYARLPLAKADTGALRGIVGQPHPGYRLVAWDGAVPHDLEATFTGSRRAMDDMPMDDTDYGTVVWDVDRVRAAAAAVAARGELLHTVAAVAESDSTIAGFTELVVPGDGKGDGLHYGTGVLPEHRGHGLARWMKAQSILQARERHPALDGLLADTADSNTYMRGVNDALGYEPTHKSVEYQLDL</sequence>
<name>A0A2Z5J750_STRAR</name>
<dbReference type="InterPro" id="IPR016181">
    <property type="entry name" value="Acyl_CoA_acyltransferase"/>
</dbReference>
<reference evidence="5 6" key="1">
    <citation type="journal article" date="2018" name="Front. Microbiol.">
        <title>Genome Sequencing of Streptomyces atratus SCSIOZH16 and Activation Production of Nocardamine via Metabolic Engineering.</title>
        <authorList>
            <person name="Li Y."/>
            <person name="Zhang C."/>
            <person name="Liu C."/>
            <person name="Ju J."/>
            <person name="Ma J."/>
        </authorList>
    </citation>
    <scope>NUCLEOTIDE SEQUENCE [LARGE SCALE GENOMIC DNA]</scope>
    <source>
        <strain evidence="5 6">SCSIO_ZH16</strain>
    </source>
</reference>
<gene>
    <name evidence="5" type="ORF">C5746_03385</name>
</gene>
<organism evidence="5 6">
    <name type="scientific">Streptomyces atratus</name>
    <dbReference type="NCBI Taxonomy" id="1893"/>
    <lineage>
        <taxon>Bacteria</taxon>
        <taxon>Bacillati</taxon>
        <taxon>Actinomycetota</taxon>
        <taxon>Actinomycetes</taxon>
        <taxon>Kitasatosporales</taxon>
        <taxon>Streptomycetaceae</taxon>
        <taxon>Streptomyces</taxon>
    </lineage>
</organism>
<evidence type="ECO:0000313" key="5">
    <source>
        <dbReference type="EMBL" id="AXE76166.1"/>
    </source>
</evidence>
<feature type="domain" description="N-acetyltransferase" evidence="4">
    <location>
        <begin position="93"/>
        <end position="265"/>
    </location>
</feature>
<dbReference type="KEGG" id="sata:C5746_03385"/>
<dbReference type="Gene3D" id="3.40.630.30">
    <property type="match status" value="1"/>
</dbReference>
<dbReference type="PANTHER" id="PTHR43877">
    <property type="entry name" value="AMINOALKYLPHOSPHONATE N-ACETYLTRANSFERASE-RELATED-RELATED"/>
    <property type="match status" value="1"/>
</dbReference>
<proteinExistence type="predicted"/>
<feature type="domain" description="N-acetyltransferase" evidence="4">
    <location>
        <begin position="271"/>
        <end position="407"/>
    </location>
</feature>
<feature type="region of interest" description="Disordered" evidence="3">
    <location>
        <begin position="1"/>
        <end position="62"/>
    </location>
</feature>
<keyword evidence="1 5" id="KW-0808">Transferase</keyword>
<dbReference type="GO" id="GO:0016747">
    <property type="term" value="F:acyltransferase activity, transferring groups other than amino-acyl groups"/>
    <property type="evidence" value="ECO:0007669"/>
    <property type="project" value="InterPro"/>
</dbReference>
<dbReference type="InterPro" id="IPR050832">
    <property type="entry name" value="Bact_Acetyltransf"/>
</dbReference>
<dbReference type="PANTHER" id="PTHR43877:SF1">
    <property type="entry name" value="ACETYLTRANSFERASE"/>
    <property type="match status" value="1"/>
</dbReference>
<protein>
    <submittedName>
        <fullName evidence="5">GNAT family N-acetyltransferase</fullName>
    </submittedName>
</protein>
<evidence type="ECO:0000256" key="3">
    <source>
        <dbReference type="SAM" id="MobiDB-lite"/>
    </source>
</evidence>